<evidence type="ECO:0000256" key="7">
    <source>
        <dbReference type="ARBA" id="ARBA00022777"/>
    </source>
</evidence>
<sequence>MNSVFFRVDDRLIHGQVVEGWAKFLHATKIIVIDDKVAADSFQKSIMEIAVPSDIKVCITTVEDSANEIRTCSEKKENTVALFSNLEDVFRAVTSGIKLDKLNLGGLRFEKGKKSISKTIFLNEHDAELLEKLLHMGIEINIQSIPSETQKNVQQVLEKNFKI</sequence>
<evidence type="ECO:0000256" key="3">
    <source>
        <dbReference type="ARBA" id="ARBA00022490"/>
    </source>
</evidence>
<dbReference type="Gene3D" id="3.40.35.10">
    <property type="entry name" value="Phosphotransferase system, sorbose subfamily IIB component"/>
    <property type="match status" value="1"/>
</dbReference>
<organism evidence="9 10">
    <name type="scientific">Candidatus Schekmanbacteria bacterium RBG_16_38_10</name>
    <dbReference type="NCBI Taxonomy" id="1817879"/>
    <lineage>
        <taxon>Bacteria</taxon>
        <taxon>Candidatus Schekmaniibacteriota</taxon>
    </lineage>
</organism>
<name>A0A1F7RPZ5_9BACT</name>
<dbReference type="PROSITE" id="PS51101">
    <property type="entry name" value="PTS_EIIB_TYPE_4"/>
    <property type="match status" value="1"/>
</dbReference>
<dbReference type="GO" id="GO:0008982">
    <property type="term" value="F:protein-N(PI)-phosphohistidine-sugar phosphotransferase activity"/>
    <property type="evidence" value="ECO:0007669"/>
    <property type="project" value="InterPro"/>
</dbReference>
<proteinExistence type="predicted"/>
<evidence type="ECO:0000313" key="10">
    <source>
        <dbReference type="Proteomes" id="UP000178797"/>
    </source>
</evidence>
<keyword evidence="4" id="KW-0762">Sugar transport</keyword>
<keyword evidence="6" id="KW-0598">Phosphotransferase system</keyword>
<dbReference type="SUPFAM" id="SSF52728">
    <property type="entry name" value="PTS IIb component"/>
    <property type="match status" value="1"/>
</dbReference>
<dbReference type="Pfam" id="PF03830">
    <property type="entry name" value="PTSIIB_sorb"/>
    <property type="match status" value="1"/>
</dbReference>
<comment type="subcellular location">
    <subcellularLocation>
        <location evidence="1">Cytoplasm</location>
    </subcellularLocation>
</comment>
<comment type="caution">
    <text evidence="9">The sequence shown here is derived from an EMBL/GenBank/DDBJ whole genome shotgun (WGS) entry which is preliminary data.</text>
</comment>
<keyword evidence="3" id="KW-0963">Cytoplasm</keyword>
<evidence type="ECO:0000256" key="2">
    <source>
        <dbReference type="ARBA" id="ARBA00022448"/>
    </source>
</evidence>
<gene>
    <name evidence="9" type="ORF">A2W05_09645</name>
</gene>
<evidence type="ECO:0000256" key="6">
    <source>
        <dbReference type="ARBA" id="ARBA00022683"/>
    </source>
</evidence>
<dbReference type="Proteomes" id="UP000178797">
    <property type="component" value="Unassembled WGS sequence"/>
</dbReference>
<keyword evidence="5" id="KW-0808">Transferase</keyword>
<evidence type="ECO:0000256" key="5">
    <source>
        <dbReference type="ARBA" id="ARBA00022679"/>
    </source>
</evidence>
<protein>
    <recommendedName>
        <fullName evidence="8">PTS EIIB type-4 domain-containing protein</fullName>
    </recommendedName>
</protein>
<evidence type="ECO:0000256" key="4">
    <source>
        <dbReference type="ARBA" id="ARBA00022597"/>
    </source>
</evidence>
<dbReference type="GO" id="GO:0016301">
    <property type="term" value="F:kinase activity"/>
    <property type="evidence" value="ECO:0007669"/>
    <property type="project" value="UniProtKB-KW"/>
</dbReference>
<dbReference type="GO" id="GO:0005737">
    <property type="term" value="C:cytoplasm"/>
    <property type="evidence" value="ECO:0007669"/>
    <property type="project" value="UniProtKB-SubCell"/>
</dbReference>
<evidence type="ECO:0000259" key="8">
    <source>
        <dbReference type="PROSITE" id="PS51101"/>
    </source>
</evidence>
<feature type="domain" description="PTS EIIB type-4" evidence="8">
    <location>
        <begin position="1"/>
        <end position="163"/>
    </location>
</feature>
<evidence type="ECO:0000256" key="1">
    <source>
        <dbReference type="ARBA" id="ARBA00004496"/>
    </source>
</evidence>
<accession>A0A1F7RPZ5</accession>
<keyword evidence="2" id="KW-0813">Transport</keyword>
<dbReference type="InterPro" id="IPR036667">
    <property type="entry name" value="PTS_IIB_sorbose-sp_sf"/>
</dbReference>
<reference evidence="9 10" key="1">
    <citation type="journal article" date="2016" name="Nat. Commun.">
        <title>Thousands of microbial genomes shed light on interconnected biogeochemical processes in an aquifer system.</title>
        <authorList>
            <person name="Anantharaman K."/>
            <person name="Brown C.T."/>
            <person name="Hug L.A."/>
            <person name="Sharon I."/>
            <person name="Castelle C.J."/>
            <person name="Probst A.J."/>
            <person name="Thomas B.C."/>
            <person name="Singh A."/>
            <person name="Wilkins M.J."/>
            <person name="Karaoz U."/>
            <person name="Brodie E.L."/>
            <person name="Williams K.H."/>
            <person name="Hubbard S.S."/>
            <person name="Banfield J.F."/>
        </authorList>
    </citation>
    <scope>NUCLEOTIDE SEQUENCE [LARGE SCALE GENOMIC DNA]</scope>
</reference>
<dbReference type="InterPro" id="IPR004720">
    <property type="entry name" value="PTS_IIB_sorbose-sp"/>
</dbReference>
<dbReference type="AlphaFoldDB" id="A0A1F7RPZ5"/>
<dbReference type="EMBL" id="MGDE01000236">
    <property type="protein sequence ID" value="OGL43218.1"/>
    <property type="molecule type" value="Genomic_DNA"/>
</dbReference>
<dbReference type="GO" id="GO:0009401">
    <property type="term" value="P:phosphoenolpyruvate-dependent sugar phosphotransferase system"/>
    <property type="evidence" value="ECO:0007669"/>
    <property type="project" value="UniProtKB-KW"/>
</dbReference>
<evidence type="ECO:0000313" key="9">
    <source>
        <dbReference type="EMBL" id="OGL43218.1"/>
    </source>
</evidence>
<keyword evidence="7" id="KW-0418">Kinase</keyword>